<feature type="compositionally biased region" description="Low complexity" evidence="1">
    <location>
        <begin position="131"/>
        <end position="143"/>
    </location>
</feature>
<evidence type="ECO:0000256" key="1">
    <source>
        <dbReference type="SAM" id="MobiDB-lite"/>
    </source>
</evidence>
<dbReference type="STRING" id="105696.A0A1Y2M1L9"/>
<reference evidence="2 3" key="1">
    <citation type="journal article" date="2017" name="Genome Announc.">
        <title>Genome sequence of the saprophytic ascomycete Epicoccum nigrum ICMP 19927 strain isolated from New Zealand.</title>
        <authorList>
            <person name="Fokin M."/>
            <person name="Fleetwood D."/>
            <person name="Weir B.S."/>
            <person name="Villas-Boas S.G."/>
        </authorList>
    </citation>
    <scope>NUCLEOTIDE SEQUENCE [LARGE SCALE GENOMIC DNA]</scope>
    <source>
        <strain evidence="2 3">ICMP 19927</strain>
    </source>
</reference>
<keyword evidence="3" id="KW-1185">Reference proteome</keyword>
<dbReference type="Proteomes" id="UP000193240">
    <property type="component" value="Unassembled WGS sequence"/>
</dbReference>
<evidence type="ECO:0000313" key="2">
    <source>
        <dbReference type="EMBL" id="OSS49902.1"/>
    </source>
</evidence>
<feature type="compositionally biased region" description="Basic and acidic residues" evidence="1">
    <location>
        <begin position="181"/>
        <end position="203"/>
    </location>
</feature>
<dbReference type="InParanoid" id="A0A1Y2M1L9"/>
<sequence length="231" mass="26152">MFAGAGMNVAAGVGTAAVSYGRTRYFLEKVNREYFAPRRLRVSLYKYQQLVEKLGIDTPAMLFANVQAGVISIRDRCMTALQPYIASFTLNVPLPSGERNALDKLAAKGIERKRQNQAKKHRKKADNDGYSLDSSSCSSSSSESDSDNDKAQRKMPRRVRKINRRAEKDLRKHPANAVEIEENRAKRVHQIENKPLRDAVNGDKKRKRKKSSDDLEKLDRLEFIVVEDLLG</sequence>
<feature type="region of interest" description="Disordered" evidence="1">
    <location>
        <begin position="111"/>
        <end position="214"/>
    </location>
</feature>
<protein>
    <submittedName>
        <fullName evidence="2">Uncharacterized protein</fullName>
    </submittedName>
</protein>
<name>A0A1Y2M1L9_EPING</name>
<evidence type="ECO:0000313" key="3">
    <source>
        <dbReference type="Proteomes" id="UP000193240"/>
    </source>
</evidence>
<accession>A0A1Y2M1L9</accession>
<feature type="compositionally biased region" description="Basic residues" evidence="1">
    <location>
        <begin position="115"/>
        <end position="124"/>
    </location>
</feature>
<organism evidence="2 3">
    <name type="scientific">Epicoccum nigrum</name>
    <name type="common">Soil fungus</name>
    <name type="synonym">Epicoccum purpurascens</name>
    <dbReference type="NCBI Taxonomy" id="105696"/>
    <lineage>
        <taxon>Eukaryota</taxon>
        <taxon>Fungi</taxon>
        <taxon>Dikarya</taxon>
        <taxon>Ascomycota</taxon>
        <taxon>Pezizomycotina</taxon>
        <taxon>Dothideomycetes</taxon>
        <taxon>Pleosporomycetidae</taxon>
        <taxon>Pleosporales</taxon>
        <taxon>Pleosporineae</taxon>
        <taxon>Didymellaceae</taxon>
        <taxon>Epicoccum</taxon>
    </lineage>
</organism>
<proteinExistence type="predicted"/>
<dbReference type="EMBL" id="KZ107843">
    <property type="protein sequence ID" value="OSS49902.1"/>
    <property type="molecule type" value="Genomic_DNA"/>
</dbReference>
<gene>
    <name evidence="2" type="ORF">B5807_05910</name>
</gene>
<dbReference type="OMA" id="KHPANAV"/>
<feature type="compositionally biased region" description="Basic residues" evidence="1">
    <location>
        <begin position="153"/>
        <end position="163"/>
    </location>
</feature>
<dbReference type="AlphaFoldDB" id="A0A1Y2M1L9"/>